<comment type="caution">
    <text evidence="3">The sequence shown here is derived from an EMBL/GenBank/DDBJ whole genome shotgun (WGS) entry which is preliminary data.</text>
</comment>
<sequence>MKARLRRRVVDPLLSQVRQGLSPAGLAWSLAVGLGLGTFPVLGTTTLLCLGAGLAFRLNHPALQTANYLAYPLQLALLVPEVRLGEWLLGSPRMPLSLGSLVASARAEPLKALAGLGPLLGHACLGWLILAPLGVILVGLLLLPLFRVLARLRGPSPGA</sequence>
<dbReference type="RefSeq" id="WP_285726843.1">
    <property type="nucleotide sequence ID" value="NZ_BSDD01000005.1"/>
</dbReference>
<dbReference type="Pfam" id="PF09835">
    <property type="entry name" value="DUF2062"/>
    <property type="match status" value="1"/>
</dbReference>
<protein>
    <recommendedName>
        <fullName evidence="2">DUF2062 domain-containing protein</fullName>
    </recommendedName>
</protein>
<dbReference type="PANTHER" id="PTHR35102:SF1">
    <property type="entry name" value="E3 UBIQUITIN-PROTEIN LIGASE"/>
    <property type="match status" value="1"/>
</dbReference>
<keyword evidence="1" id="KW-1133">Transmembrane helix</keyword>
<dbReference type="PANTHER" id="PTHR35102">
    <property type="entry name" value="E3 UBIQUITIN-PROTEIN LIGASE"/>
    <property type="match status" value="1"/>
</dbReference>
<evidence type="ECO:0000259" key="2">
    <source>
        <dbReference type="Pfam" id="PF09835"/>
    </source>
</evidence>
<dbReference type="Proteomes" id="UP001165089">
    <property type="component" value="Unassembled WGS sequence"/>
</dbReference>
<feature type="transmembrane region" description="Helical" evidence="1">
    <location>
        <begin position="119"/>
        <end position="143"/>
    </location>
</feature>
<keyword evidence="1" id="KW-0472">Membrane</keyword>
<keyword evidence="4" id="KW-1185">Reference proteome</keyword>
<name>A0ABQ5QA71_9BACT</name>
<keyword evidence="1" id="KW-0812">Transmembrane</keyword>
<dbReference type="EMBL" id="BSDD01000005">
    <property type="protein sequence ID" value="GLH71015.1"/>
    <property type="molecule type" value="Genomic_DNA"/>
</dbReference>
<feature type="domain" description="DUF2062" evidence="2">
    <location>
        <begin position="13"/>
        <end position="152"/>
    </location>
</feature>
<proteinExistence type="predicted"/>
<evidence type="ECO:0000313" key="4">
    <source>
        <dbReference type="Proteomes" id="UP001165089"/>
    </source>
</evidence>
<gene>
    <name evidence="3" type="ORF">GETHPA_25480</name>
</gene>
<reference evidence="3 4" key="1">
    <citation type="journal article" date="2023" name="Antonie Van Leeuwenhoek">
        <title>Mesoterricola silvestris gen. nov., sp. nov., Mesoterricola sediminis sp. nov., Geothrix oryzae sp. nov., Geothrix edaphica sp. nov., Geothrix rubra sp. nov., and Geothrix limicola sp. nov., six novel members of Acidobacteriota isolated from soils.</title>
        <authorList>
            <person name="Itoh H."/>
            <person name="Sugisawa Y."/>
            <person name="Mise K."/>
            <person name="Xu Z."/>
            <person name="Kuniyasu M."/>
            <person name="Ushijima N."/>
            <person name="Kawano K."/>
            <person name="Kobayashi E."/>
            <person name="Shiratori Y."/>
            <person name="Masuda Y."/>
            <person name="Senoo K."/>
        </authorList>
    </citation>
    <scope>NUCLEOTIDE SEQUENCE [LARGE SCALE GENOMIC DNA]</scope>
    <source>
        <strain evidence="3 4">Red803</strain>
    </source>
</reference>
<feature type="transmembrane region" description="Helical" evidence="1">
    <location>
        <begin position="21"/>
        <end position="42"/>
    </location>
</feature>
<evidence type="ECO:0000256" key="1">
    <source>
        <dbReference type="SAM" id="Phobius"/>
    </source>
</evidence>
<dbReference type="InterPro" id="IPR018639">
    <property type="entry name" value="DUF2062"/>
</dbReference>
<evidence type="ECO:0000313" key="3">
    <source>
        <dbReference type="EMBL" id="GLH71015.1"/>
    </source>
</evidence>
<accession>A0ABQ5QA71</accession>
<organism evidence="3 4">
    <name type="scientific">Geothrix rubra</name>
    <dbReference type="NCBI Taxonomy" id="2927977"/>
    <lineage>
        <taxon>Bacteria</taxon>
        <taxon>Pseudomonadati</taxon>
        <taxon>Acidobacteriota</taxon>
        <taxon>Holophagae</taxon>
        <taxon>Holophagales</taxon>
        <taxon>Holophagaceae</taxon>
        <taxon>Geothrix</taxon>
    </lineage>
</organism>